<dbReference type="RefSeq" id="WP_188661638.1">
    <property type="nucleotide sequence ID" value="NZ_BMHV01000004.1"/>
</dbReference>
<proteinExistence type="inferred from homology"/>
<dbReference type="InterPro" id="IPR036388">
    <property type="entry name" value="WH-like_DNA-bd_sf"/>
</dbReference>
<evidence type="ECO:0000256" key="1">
    <source>
        <dbReference type="ARBA" id="ARBA00005384"/>
    </source>
</evidence>
<dbReference type="Pfam" id="PF00392">
    <property type="entry name" value="GntR"/>
    <property type="match status" value="1"/>
</dbReference>
<dbReference type="GO" id="GO:0030170">
    <property type="term" value="F:pyridoxal phosphate binding"/>
    <property type="evidence" value="ECO:0007669"/>
    <property type="project" value="InterPro"/>
</dbReference>
<dbReference type="Proteomes" id="UP000632498">
    <property type="component" value="Unassembled WGS sequence"/>
</dbReference>
<dbReference type="AlphaFoldDB" id="A0A917BSR5"/>
<dbReference type="SUPFAM" id="SSF53383">
    <property type="entry name" value="PLP-dependent transferases"/>
    <property type="match status" value="1"/>
</dbReference>
<keyword evidence="8" id="KW-1185">Reference proteome</keyword>
<dbReference type="SUPFAM" id="SSF46785">
    <property type="entry name" value="Winged helix' DNA-binding domain"/>
    <property type="match status" value="1"/>
</dbReference>
<evidence type="ECO:0000313" key="8">
    <source>
        <dbReference type="Proteomes" id="UP000632498"/>
    </source>
</evidence>
<dbReference type="InterPro" id="IPR004839">
    <property type="entry name" value="Aminotransferase_I/II_large"/>
</dbReference>
<dbReference type="PANTHER" id="PTHR46577">
    <property type="entry name" value="HTH-TYPE TRANSCRIPTIONAL REGULATORY PROTEIN GABR"/>
    <property type="match status" value="1"/>
</dbReference>
<dbReference type="Gene3D" id="3.40.640.10">
    <property type="entry name" value="Type I PLP-dependent aspartate aminotransferase-like (Major domain)"/>
    <property type="match status" value="1"/>
</dbReference>
<dbReference type="Gene3D" id="3.90.1150.10">
    <property type="entry name" value="Aspartate Aminotransferase, domain 1"/>
    <property type="match status" value="1"/>
</dbReference>
<dbReference type="InterPro" id="IPR015424">
    <property type="entry name" value="PyrdxlP-dep_Trfase"/>
</dbReference>
<protein>
    <submittedName>
        <fullName evidence="7">Transcriptional regulator</fullName>
    </submittedName>
</protein>
<dbReference type="InterPro" id="IPR036390">
    <property type="entry name" value="WH_DNA-bd_sf"/>
</dbReference>
<keyword evidence="5" id="KW-0804">Transcription</keyword>
<dbReference type="PANTHER" id="PTHR46577:SF1">
    <property type="entry name" value="HTH-TYPE TRANSCRIPTIONAL REGULATORY PROTEIN GABR"/>
    <property type="match status" value="1"/>
</dbReference>
<keyword evidence="3" id="KW-0805">Transcription regulation</keyword>
<evidence type="ECO:0000256" key="5">
    <source>
        <dbReference type="ARBA" id="ARBA00023163"/>
    </source>
</evidence>
<dbReference type="InterPro" id="IPR015422">
    <property type="entry name" value="PyrdxlP-dep_Trfase_small"/>
</dbReference>
<dbReference type="InterPro" id="IPR015421">
    <property type="entry name" value="PyrdxlP-dep_Trfase_major"/>
</dbReference>
<dbReference type="Pfam" id="PF00155">
    <property type="entry name" value="Aminotran_1_2"/>
    <property type="match status" value="1"/>
</dbReference>
<dbReference type="GO" id="GO:0003700">
    <property type="term" value="F:DNA-binding transcription factor activity"/>
    <property type="evidence" value="ECO:0007669"/>
    <property type="project" value="InterPro"/>
</dbReference>
<reference evidence="7" key="2">
    <citation type="submission" date="2020-09" db="EMBL/GenBank/DDBJ databases">
        <authorList>
            <person name="Sun Q."/>
            <person name="Zhou Y."/>
        </authorList>
    </citation>
    <scope>NUCLEOTIDE SEQUENCE</scope>
    <source>
        <strain evidence="7">CGMCC 1.15254</strain>
    </source>
</reference>
<feature type="domain" description="HTH gntR-type" evidence="6">
    <location>
        <begin position="13"/>
        <end position="81"/>
    </location>
</feature>
<reference evidence="7" key="1">
    <citation type="journal article" date="2014" name="Int. J. Syst. Evol. Microbiol.">
        <title>Complete genome sequence of Corynebacterium casei LMG S-19264T (=DSM 44701T), isolated from a smear-ripened cheese.</title>
        <authorList>
            <consortium name="US DOE Joint Genome Institute (JGI-PGF)"/>
            <person name="Walter F."/>
            <person name="Albersmeier A."/>
            <person name="Kalinowski J."/>
            <person name="Ruckert C."/>
        </authorList>
    </citation>
    <scope>NUCLEOTIDE SEQUENCE</scope>
    <source>
        <strain evidence="7">CGMCC 1.15254</strain>
    </source>
</reference>
<evidence type="ECO:0000256" key="2">
    <source>
        <dbReference type="ARBA" id="ARBA00022898"/>
    </source>
</evidence>
<sequence length="465" mass="52373">MTQWKPQIDHRKGPRYLAIADAIGEAIREGALKTEERLPTHRDLAYELGVTVGTVSRAYAEAVRRDYVVGEVGRGTYVKPSIDEPDMPFHIPDNLDPNLIDFSMNIHTEGEGVEILRRALMVLAQAPGLGALMRYQAEQGMEHHRVSMAKWAQMHGAPYDPDRIIVSCGVQHAMTLALMSLVKAGDTLLCEEYSYPGIKTLSTQLGVKMQGLPMDEYGLIPERLEEAVINSGARVLYCMPNYQNPTSATMDLQRRRDIAAIAQRHGLWIVEDDIYGFLHEEPGKFPPFASLLPEQTFYLNGASKSVSPGLRVGYVLAPKKKVPTVAACVRLSNWMVPPLNVELMSRWIEDGTAEYFMDWHRKEAAVRQDIMLEHIRRGSLHRAPNTYHTWLELPKPWTAEMFCLRARERDVSIMPAHVFYIGKGTPLNAVRICFGAPPTREMVEDGMSSLAQLLSEEIHAFHNVM</sequence>
<gene>
    <name evidence="7" type="ORF">GCM10011332_06890</name>
</gene>
<dbReference type="Gene3D" id="1.10.10.10">
    <property type="entry name" value="Winged helix-like DNA-binding domain superfamily/Winged helix DNA-binding domain"/>
    <property type="match status" value="1"/>
</dbReference>
<dbReference type="InterPro" id="IPR000524">
    <property type="entry name" value="Tscrpt_reg_HTH_GntR"/>
</dbReference>
<evidence type="ECO:0000259" key="6">
    <source>
        <dbReference type="PROSITE" id="PS50949"/>
    </source>
</evidence>
<accession>A0A917BSR5</accession>
<organism evidence="7 8">
    <name type="scientific">Terasakiella brassicae</name>
    <dbReference type="NCBI Taxonomy" id="1634917"/>
    <lineage>
        <taxon>Bacteria</taxon>
        <taxon>Pseudomonadati</taxon>
        <taxon>Pseudomonadota</taxon>
        <taxon>Alphaproteobacteria</taxon>
        <taxon>Rhodospirillales</taxon>
        <taxon>Terasakiellaceae</taxon>
        <taxon>Terasakiella</taxon>
    </lineage>
</organism>
<dbReference type="CDD" id="cd00609">
    <property type="entry name" value="AAT_like"/>
    <property type="match status" value="1"/>
</dbReference>
<dbReference type="SMART" id="SM00345">
    <property type="entry name" value="HTH_GNTR"/>
    <property type="match status" value="1"/>
</dbReference>
<dbReference type="GO" id="GO:0003677">
    <property type="term" value="F:DNA binding"/>
    <property type="evidence" value="ECO:0007669"/>
    <property type="project" value="UniProtKB-KW"/>
</dbReference>
<name>A0A917BSR5_9PROT</name>
<comment type="caution">
    <text evidence="7">The sequence shown here is derived from an EMBL/GenBank/DDBJ whole genome shotgun (WGS) entry which is preliminary data.</text>
</comment>
<evidence type="ECO:0000313" key="7">
    <source>
        <dbReference type="EMBL" id="GGF56031.1"/>
    </source>
</evidence>
<evidence type="ECO:0000256" key="3">
    <source>
        <dbReference type="ARBA" id="ARBA00023015"/>
    </source>
</evidence>
<dbReference type="CDD" id="cd07377">
    <property type="entry name" value="WHTH_GntR"/>
    <property type="match status" value="1"/>
</dbReference>
<evidence type="ECO:0000256" key="4">
    <source>
        <dbReference type="ARBA" id="ARBA00023125"/>
    </source>
</evidence>
<dbReference type="PROSITE" id="PS50949">
    <property type="entry name" value="HTH_GNTR"/>
    <property type="match status" value="1"/>
</dbReference>
<dbReference type="InterPro" id="IPR051446">
    <property type="entry name" value="HTH_trans_reg/aminotransferase"/>
</dbReference>
<keyword evidence="4" id="KW-0238">DNA-binding</keyword>
<keyword evidence="2" id="KW-0663">Pyridoxal phosphate</keyword>
<dbReference type="EMBL" id="BMHV01000004">
    <property type="protein sequence ID" value="GGF56031.1"/>
    <property type="molecule type" value="Genomic_DNA"/>
</dbReference>
<comment type="similarity">
    <text evidence="1">In the C-terminal section; belongs to the class-I pyridoxal-phosphate-dependent aminotransferase family.</text>
</comment>